<evidence type="ECO:0008006" key="3">
    <source>
        <dbReference type="Google" id="ProtNLM"/>
    </source>
</evidence>
<sequence length="205" mass="24053">MENIYKFQKTNVYGVCEEEMTNYDESKCVFFWDYLTPFTRFWGIFTSIVLCGVGVDISMHHYTEGYYLIIGSIIVFVFEIAWAVTLFLQVCLKNENSMVYKGWDIVLWCRLWKRSLLYMFFATYLFLKPHRLWLSLVSGIQLLILASCYMAMTFRRTQRRFSAGMLLSQTPSQEDRFEDMTDILDDSLPGPVVTDNISLEEGSLN</sequence>
<proteinExistence type="predicted"/>
<protein>
    <recommendedName>
        <fullName evidence="3">Transmembrane protein 72</fullName>
    </recommendedName>
</protein>
<feature type="transmembrane region" description="Helical" evidence="1">
    <location>
        <begin position="133"/>
        <end position="152"/>
    </location>
</feature>
<keyword evidence="1" id="KW-0812">Transmembrane</keyword>
<dbReference type="InterPro" id="IPR032055">
    <property type="entry name" value="TMEM72"/>
</dbReference>
<accession>A0A1B6EDN8</accession>
<reference evidence="2" key="1">
    <citation type="submission" date="2015-12" db="EMBL/GenBank/DDBJ databases">
        <title>De novo transcriptome assembly of four potential Pierce s Disease insect vectors from Arizona vineyards.</title>
        <authorList>
            <person name="Tassone E.E."/>
        </authorList>
    </citation>
    <scope>NUCLEOTIDE SEQUENCE</scope>
</reference>
<feature type="transmembrane region" description="Helical" evidence="1">
    <location>
        <begin position="111"/>
        <end position="127"/>
    </location>
</feature>
<feature type="transmembrane region" description="Helical" evidence="1">
    <location>
        <begin position="65"/>
        <end position="90"/>
    </location>
</feature>
<keyword evidence="1" id="KW-0472">Membrane</keyword>
<dbReference type="AlphaFoldDB" id="A0A1B6EDN8"/>
<evidence type="ECO:0000313" key="2">
    <source>
        <dbReference type="EMBL" id="JAS36017.1"/>
    </source>
</evidence>
<organism evidence="2">
    <name type="scientific">Clastoptera arizonana</name>
    <name type="common">Arizona spittle bug</name>
    <dbReference type="NCBI Taxonomy" id="38151"/>
    <lineage>
        <taxon>Eukaryota</taxon>
        <taxon>Metazoa</taxon>
        <taxon>Ecdysozoa</taxon>
        <taxon>Arthropoda</taxon>
        <taxon>Hexapoda</taxon>
        <taxon>Insecta</taxon>
        <taxon>Pterygota</taxon>
        <taxon>Neoptera</taxon>
        <taxon>Paraneoptera</taxon>
        <taxon>Hemiptera</taxon>
        <taxon>Auchenorrhyncha</taxon>
        <taxon>Cercopoidea</taxon>
        <taxon>Clastopteridae</taxon>
        <taxon>Clastoptera</taxon>
    </lineage>
</organism>
<gene>
    <name evidence="2" type="ORF">g.8666</name>
</gene>
<dbReference type="Pfam" id="PF16054">
    <property type="entry name" value="TMEM72"/>
    <property type="match status" value="1"/>
</dbReference>
<dbReference type="PANTHER" id="PTHR28474">
    <property type="entry name" value="TRANSMEMBRANE PROTEIN 72"/>
    <property type="match status" value="1"/>
</dbReference>
<keyword evidence="1" id="KW-1133">Transmembrane helix</keyword>
<name>A0A1B6EDN8_9HEMI</name>
<evidence type="ECO:0000256" key="1">
    <source>
        <dbReference type="SAM" id="Phobius"/>
    </source>
</evidence>
<dbReference type="PANTHER" id="PTHR28474:SF1">
    <property type="entry name" value="TRANSMEMBRANE PROTEIN 72"/>
    <property type="match status" value="1"/>
</dbReference>
<dbReference type="EMBL" id="GEDC01001281">
    <property type="protein sequence ID" value="JAS36017.1"/>
    <property type="molecule type" value="Transcribed_RNA"/>
</dbReference>
<feature type="transmembrane region" description="Helical" evidence="1">
    <location>
        <begin position="41"/>
        <end position="59"/>
    </location>
</feature>